<dbReference type="OrthoDB" id="9812842at2"/>
<evidence type="ECO:0000259" key="2">
    <source>
        <dbReference type="Pfam" id="PF22818"/>
    </source>
</evidence>
<evidence type="ECO:0000256" key="1">
    <source>
        <dbReference type="SAM" id="MobiDB-lite"/>
    </source>
</evidence>
<proteinExistence type="predicted"/>
<dbReference type="RefSeq" id="WP_018946934.1">
    <property type="nucleotide sequence ID" value="NZ_MUZR01000028.1"/>
</dbReference>
<dbReference type="Proteomes" id="UP000189177">
    <property type="component" value="Unassembled WGS sequence"/>
</dbReference>
<feature type="domain" description="ApeI dehydratase-like" evidence="2">
    <location>
        <begin position="10"/>
        <end position="88"/>
    </location>
</feature>
<evidence type="ECO:0000313" key="4">
    <source>
        <dbReference type="Proteomes" id="UP000189177"/>
    </source>
</evidence>
<feature type="region of interest" description="Disordered" evidence="1">
    <location>
        <begin position="1"/>
        <end position="22"/>
    </location>
</feature>
<dbReference type="STRING" id="252474.B1A74_08340"/>
<comment type="caution">
    <text evidence="3">The sequence shown here is derived from an EMBL/GenBank/DDBJ whole genome shotgun (WGS) entry which is preliminary data.</text>
</comment>
<dbReference type="GO" id="GO:0016829">
    <property type="term" value="F:lyase activity"/>
    <property type="evidence" value="ECO:0007669"/>
    <property type="project" value="UniProtKB-KW"/>
</dbReference>
<evidence type="ECO:0000313" key="3">
    <source>
        <dbReference type="EMBL" id="OOC09974.1"/>
    </source>
</evidence>
<name>A0A1V2ZXX1_9GAMM</name>
<dbReference type="Pfam" id="PF22818">
    <property type="entry name" value="ApeI-like"/>
    <property type="match status" value="1"/>
</dbReference>
<organism evidence="3 4">
    <name type="scientific">Thioalkalivibrio halophilus</name>
    <dbReference type="NCBI Taxonomy" id="252474"/>
    <lineage>
        <taxon>Bacteria</taxon>
        <taxon>Pseudomonadati</taxon>
        <taxon>Pseudomonadota</taxon>
        <taxon>Gammaproteobacteria</taxon>
        <taxon>Chromatiales</taxon>
        <taxon>Ectothiorhodospiraceae</taxon>
        <taxon>Thioalkalivibrio</taxon>
    </lineage>
</organism>
<reference evidence="3 4" key="1">
    <citation type="submission" date="2017-02" db="EMBL/GenBank/DDBJ databases">
        <title>Genomic diversity within the haloalkaliphilic genus Thioalkalivibrio.</title>
        <authorList>
            <person name="Ahn A.-C."/>
            <person name="Meier-Kolthoff J."/>
            <person name="Overmars L."/>
            <person name="Richter M."/>
            <person name="Woyke T."/>
            <person name="Sorokin D.Y."/>
            <person name="Muyzer G."/>
        </authorList>
    </citation>
    <scope>NUCLEOTIDE SEQUENCE [LARGE SCALE GENOMIC DNA]</scope>
    <source>
        <strain evidence="3 4">HL17</strain>
    </source>
</reference>
<dbReference type="Gene3D" id="3.10.129.10">
    <property type="entry name" value="Hotdog Thioesterase"/>
    <property type="match status" value="1"/>
</dbReference>
<gene>
    <name evidence="3" type="ORF">B1A74_08340</name>
</gene>
<dbReference type="EMBL" id="MUZR01000028">
    <property type="protein sequence ID" value="OOC09974.1"/>
    <property type="molecule type" value="Genomic_DNA"/>
</dbReference>
<sequence length="108" mass="11444">MPTLTSQPRRVPQDHPALPGHFPGNPVVPGVIILEQVLDAAGELGLAAPGRFPQVKFVAPLHPEAPFRVEIDEPGRRGSRAFRCVLDDGSATLLCAGQLDPEPPADPS</sequence>
<accession>A0A1V2ZXX1</accession>
<dbReference type="InterPro" id="IPR029069">
    <property type="entry name" value="HotDog_dom_sf"/>
</dbReference>
<dbReference type="AlphaFoldDB" id="A0A1V2ZXX1"/>
<keyword evidence="4" id="KW-1185">Reference proteome</keyword>
<dbReference type="SUPFAM" id="SSF54637">
    <property type="entry name" value="Thioesterase/thiol ester dehydrase-isomerase"/>
    <property type="match status" value="1"/>
</dbReference>
<dbReference type="InterPro" id="IPR054545">
    <property type="entry name" value="ApeI-like"/>
</dbReference>
<protein>
    <recommendedName>
        <fullName evidence="2">ApeI dehydratase-like domain-containing protein</fullName>
    </recommendedName>
</protein>